<dbReference type="GO" id="GO:0016788">
    <property type="term" value="F:hydrolase activity, acting on ester bonds"/>
    <property type="evidence" value="ECO:0007669"/>
    <property type="project" value="InterPro"/>
</dbReference>
<sequence length="619" mass="64873" precursor="true">MSAAVSADETAHSAVPGLTRAAAVTTPVTADAAVVTPPRDGLIRKVVADVVALLGSPGATNPAAPARLPGPSVLEMLFAGSRRASTDKAATAESDVTTGQDSQPQSGNLLVNSGAEVGDPSLSGYASVTIPGWTVTGTPTVIQYGTLRRVPGLFGTKGPTLRPHFGFPSADQAPPDSGTQFFGGGNVATSTLTQTVDLTAAQSEIATGTLSYVLSAALGGALSDRSNAKVTVTFLDADGAVLGSGSIGPVTAFNRRLQTELQQRQFTGTVPVDASSAQVVVTLSDRNPWLGNYNNAYADDVSFTVGTALPAAGNPSPPDSNVGSLDHVVMVYMENHGVNDIVGSRNAPYINSLINTYGYASNYYALTHPSDPNYWPILGGSDFGVNYNCASDCFDAPNLADEITAAGKKWAAYQNGGGGYSDPTDRTPFLAFHDIFTNPALVNSHIFDISQMAGDFNNGDPSSVANFVWFSADEATNMEGPIDSLGGIARFALSQLTTHQYNVKAGDEFIAQQMSVILDSELWNSSEKTAVFLTFDEDYNNISWGIGNEGNHVVMVVIPNQAAIDAGMRGGAFTATDYYNHYSLQRTIEDSLGVGPLTNNDEYAQPMNEFWNVTPPVSG</sequence>
<dbReference type="InterPro" id="IPR007312">
    <property type="entry name" value="Phosphoesterase"/>
</dbReference>
<dbReference type="Pfam" id="PF04185">
    <property type="entry name" value="Phosphoesterase"/>
    <property type="match status" value="1"/>
</dbReference>
<dbReference type="PATRIC" id="fig|710421.3.peg.721"/>
<organism evidence="4 5">
    <name type="scientific">Mycolicibacterium chubuense (strain NBB4)</name>
    <name type="common">Mycobacterium chubuense</name>
    <dbReference type="NCBI Taxonomy" id="710421"/>
    <lineage>
        <taxon>Bacteria</taxon>
        <taxon>Bacillati</taxon>
        <taxon>Actinomycetota</taxon>
        <taxon>Actinomycetes</taxon>
        <taxon>Mycobacteriales</taxon>
        <taxon>Mycobacteriaceae</taxon>
        <taxon>Mycolicibacterium</taxon>
    </lineage>
</organism>
<evidence type="ECO:0000256" key="3">
    <source>
        <dbReference type="SAM" id="MobiDB-lite"/>
    </source>
</evidence>
<dbReference type="Gene3D" id="3.40.720.10">
    <property type="entry name" value="Alkaline Phosphatase, subunit A"/>
    <property type="match status" value="1"/>
</dbReference>
<keyword evidence="1" id="KW-0378">Hydrolase</keyword>
<evidence type="ECO:0000256" key="1">
    <source>
        <dbReference type="ARBA" id="ARBA00022801"/>
    </source>
</evidence>
<dbReference type="Proteomes" id="UP000006057">
    <property type="component" value="Chromosome"/>
</dbReference>
<reference evidence="4 5" key="1">
    <citation type="submission" date="2012-06" db="EMBL/GenBank/DDBJ databases">
        <title>Complete sequence of chromosome of Mycobacterium chubuense NBB4.</title>
        <authorList>
            <consortium name="US DOE Joint Genome Institute"/>
            <person name="Lucas S."/>
            <person name="Han J."/>
            <person name="Lapidus A."/>
            <person name="Cheng J.-F."/>
            <person name="Goodwin L."/>
            <person name="Pitluck S."/>
            <person name="Peters L."/>
            <person name="Mikhailova N."/>
            <person name="Teshima H."/>
            <person name="Detter J.C."/>
            <person name="Han C."/>
            <person name="Tapia R."/>
            <person name="Land M."/>
            <person name="Hauser L."/>
            <person name="Kyrpides N."/>
            <person name="Ivanova N."/>
            <person name="Pagani I."/>
            <person name="Mattes T."/>
            <person name="Holmes A."/>
            <person name="Rutledge P."/>
            <person name="Paulsen I."/>
            <person name="Coleman N."/>
            <person name="Woyke T."/>
        </authorList>
    </citation>
    <scope>NUCLEOTIDE SEQUENCE [LARGE SCALE GENOMIC DNA]</scope>
    <source>
        <strain evidence="4 5">NBB4</strain>
    </source>
</reference>
<dbReference type="Gene3D" id="2.60.120.260">
    <property type="entry name" value="Galactose-binding domain-like"/>
    <property type="match status" value="1"/>
</dbReference>
<evidence type="ECO:0000313" key="5">
    <source>
        <dbReference type="Proteomes" id="UP000006057"/>
    </source>
</evidence>
<dbReference type="PANTHER" id="PTHR31956:SF8">
    <property type="entry name" value="ACID PHOSPHATASE PHOA (AFU_ORTHOLOGUE AFUA_1G03570)"/>
    <property type="match status" value="1"/>
</dbReference>
<accession>I4BE35</accession>
<protein>
    <submittedName>
        <fullName evidence="4">Phosphoesterase family protein</fullName>
    </submittedName>
</protein>
<feature type="region of interest" description="Disordered" evidence="3">
    <location>
        <begin position="84"/>
        <end position="114"/>
    </location>
</feature>
<feature type="compositionally biased region" description="Polar residues" evidence="3">
    <location>
        <begin position="94"/>
        <end position="111"/>
    </location>
</feature>
<proteinExistence type="predicted"/>
<dbReference type="GO" id="GO:0009395">
    <property type="term" value="P:phospholipid catabolic process"/>
    <property type="evidence" value="ECO:0007669"/>
    <property type="project" value="TreeGrafter"/>
</dbReference>
<name>I4BE35_MYCCN</name>
<dbReference type="AlphaFoldDB" id="I4BE35"/>
<dbReference type="HOGENOM" id="CLU_020117_0_0_11"/>
<keyword evidence="5" id="KW-1185">Reference proteome</keyword>
<dbReference type="EMBL" id="CP003053">
    <property type="protein sequence ID" value="AFM15542.1"/>
    <property type="molecule type" value="Genomic_DNA"/>
</dbReference>
<dbReference type="eggNOG" id="COG3511">
    <property type="taxonomic scope" value="Bacteria"/>
</dbReference>
<gene>
    <name evidence="4" type="ordered locus">Mycch_0725</name>
</gene>
<dbReference type="STRING" id="710421.Mycch_0725"/>
<dbReference type="OrthoDB" id="345880at2"/>
<evidence type="ECO:0000313" key="4">
    <source>
        <dbReference type="EMBL" id="AFM15542.1"/>
    </source>
</evidence>
<evidence type="ECO:0000256" key="2">
    <source>
        <dbReference type="ARBA" id="ARBA00023026"/>
    </source>
</evidence>
<keyword evidence="2" id="KW-0843">Virulence</keyword>
<dbReference type="PANTHER" id="PTHR31956">
    <property type="entry name" value="NON-SPECIFIC PHOSPHOLIPASE C4-RELATED"/>
    <property type="match status" value="1"/>
</dbReference>
<dbReference type="InterPro" id="IPR017850">
    <property type="entry name" value="Alkaline_phosphatase_core_sf"/>
</dbReference>
<dbReference type="KEGG" id="mcb:Mycch_0725"/>